<reference evidence="3 4" key="1">
    <citation type="submission" date="2016-10" db="EMBL/GenBank/DDBJ databases">
        <authorList>
            <person name="de Groot N.N."/>
        </authorList>
    </citation>
    <scope>NUCLEOTIDE SEQUENCE [LARGE SCALE GENOMIC DNA]</scope>
    <source>
        <strain evidence="3 4">DSM 18979</strain>
    </source>
</reference>
<dbReference type="InterPro" id="IPR046866">
    <property type="entry name" value="FapA_N"/>
</dbReference>
<dbReference type="EMBL" id="FOHU01000001">
    <property type="protein sequence ID" value="SES68033.1"/>
    <property type="molecule type" value="Genomic_DNA"/>
</dbReference>
<protein>
    <recommendedName>
        <fullName evidence="2">RNA-binding protein KhpB N-terminal domain-containing protein</fullName>
    </recommendedName>
</protein>
<dbReference type="STRING" id="426128.SAMN05660297_00219"/>
<sequence length="615" mass="68363">MIKEYVIVEGSNYEEALSKGLDQLKVQVSQVDIEVLEEKKAFLFGKSNTKLKVTIKSEVIDKALADVLDKVENSIENNIEVTPLKDEDFFSIDYQEDGIYLTIINNTALTHKEKVNNILDHLEKKSIEEYDTEAINKCIKEDIKEPFKIAPYQEEKLIDGEALVEVSRDKLEAYITIKEAVGGKDISIEEAKKILVDHGVIYGIDEAMISNIIQSKTFDNKILIAKGQKPQNGENGKLVYHFDVDKQHTPQLLEDGSVDFKHLNLINNVKKGQLLIEVIEPTDGIPGKNVLGEEISCLKGKPAKIIKGKNILEKDDGLKIYAAVDGQVFFRDNKLEVSQVYEVPGDVDHSTGNIKFNGKVVVKGNIMSGFTVDADGDIEVNGVVEGATLIAKGSIVLNRGVQGNNQAYLECNENLISKYVENSQIKCLGNIEADCILHSNVTAKGNVTVSGKRGLIVGGQIRAGEEIRAQTLGSHMGTVTIIEVGIDPDDKSKYEAIKVEITEIQKNLMNLKKTIELLNKMSKDGKLPKSKEEILIKSLKTFEYLKNKHTNLNNELKNLELKMEGSSKGKIHVSGKLYPGTKITILNAVRHMYDELSHTTLYRKEGDIVIGPYEK</sequence>
<proteinExistence type="predicted"/>
<accession>A0A1H9YHH1</accession>
<keyword evidence="1" id="KW-0175">Coiled coil</keyword>
<feature type="domain" description="RNA-binding protein KhpB N-terminal" evidence="2">
    <location>
        <begin position="7"/>
        <end position="56"/>
    </location>
</feature>
<dbReference type="OrthoDB" id="9816426at2"/>
<dbReference type="InterPro" id="IPR038247">
    <property type="entry name" value="Jag_N_dom_sf"/>
</dbReference>
<name>A0A1H9YHH1_9FIRM</name>
<dbReference type="PANTHER" id="PTHR38032">
    <property type="entry name" value="POLYMERASE-RELATED"/>
    <property type="match status" value="1"/>
</dbReference>
<dbReference type="Pfam" id="PF14804">
    <property type="entry name" value="Jag_N"/>
    <property type="match status" value="1"/>
</dbReference>
<evidence type="ECO:0000259" key="2">
    <source>
        <dbReference type="SMART" id="SM01245"/>
    </source>
</evidence>
<dbReference type="SMART" id="SM01245">
    <property type="entry name" value="Jag_N"/>
    <property type="match status" value="1"/>
</dbReference>
<dbReference type="InterPro" id="IPR032782">
    <property type="entry name" value="KhpB_N"/>
</dbReference>
<evidence type="ECO:0000313" key="4">
    <source>
        <dbReference type="Proteomes" id="UP000199568"/>
    </source>
</evidence>
<dbReference type="Gene3D" id="3.30.30.80">
    <property type="entry name" value="probable RNA-binding protein from clostridium symbiosum atcc 14940"/>
    <property type="match status" value="1"/>
</dbReference>
<keyword evidence="4" id="KW-1185">Reference proteome</keyword>
<dbReference type="InterPro" id="IPR046865">
    <property type="entry name" value="FapA_b_solenoid"/>
</dbReference>
<dbReference type="RefSeq" id="WP_090437999.1">
    <property type="nucleotide sequence ID" value="NZ_FOHU01000001.1"/>
</dbReference>
<dbReference type="PANTHER" id="PTHR38032:SF1">
    <property type="entry name" value="RNA-BINDING PROTEIN KHPB N-TERMINAL DOMAIN-CONTAINING PROTEIN"/>
    <property type="match status" value="1"/>
</dbReference>
<gene>
    <name evidence="3" type="ORF">SAMN05660297_00219</name>
</gene>
<organism evidence="3 4">
    <name type="scientific">Natronincola peptidivorans</name>
    <dbReference type="NCBI Taxonomy" id="426128"/>
    <lineage>
        <taxon>Bacteria</taxon>
        <taxon>Bacillati</taxon>
        <taxon>Bacillota</taxon>
        <taxon>Clostridia</taxon>
        <taxon>Peptostreptococcales</taxon>
        <taxon>Natronincolaceae</taxon>
        <taxon>Natronincola</taxon>
    </lineage>
</organism>
<dbReference type="Proteomes" id="UP000199568">
    <property type="component" value="Unassembled WGS sequence"/>
</dbReference>
<evidence type="ECO:0000256" key="1">
    <source>
        <dbReference type="SAM" id="Coils"/>
    </source>
</evidence>
<dbReference type="Pfam" id="PF03961">
    <property type="entry name" value="FapA"/>
    <property type="match status" value="1"/>
</dbReference>
<dbReference type="Pfam" id="PF20250">
    <property type="entry name" value="FapA_N"/>
    <property type="match status" value="1"/>
</dbReference>
<evidence type="ECO:0000313" key="3">
    <source>
        <dbReference type="EMBL" id="SES68033.1"/>
    </source>
</evidence>
<dbReference type="InterPro" id="IPR005646">
    <property type="entry name" value="FapA"/>
</dbReference>
<dbReference type="AlphaFoldDB" id="A0A1H9YHH1"/>
<feature type="coiled-coil region" evidence="1">
    <location>
        <begin position="494"/>
        <end position="562"/>
    </location>
</feature>